<evidence type="ECO:0000313" key="2">
    <source>
        <dbReference type="Proteomes" id="UP000012092"/>
    </source>
</evidence>
<dbReference type="EMBL" id="AHNZ02000221">
    <property type="protein sequence ID" value="EMO06572.1"/>
    <property type="molecule type" value="Genomic_DNA"/>
</dbReference>
<organism evidence="1 2">
    <name type="scientific">Leptospira interrogans serovar Icterohaemorrhagiae str. Verdun HP</name>
    <dbReference type="NCBI Taxonomy" id="1049910"/>
    <lineage>
        <taxon>Bacteria</taxon>
        <taxon>Pseudomonadati</taxon>
        <taxon>Spirochaetota</taxon>
        <taxon>Spirochaetia</taxon>
        <taxon>Leptospirales</taxon>
        <taxon>Leptospiraceae</taxon>
        <taxon>Leptospira</taxon>
    </lineage>
</organism>
<name>M6REG0_LEPIR</name>
<protein>
    <submittedName>
        <fullName evidence="1">Uncharacterized protein</fullName>
    </submittedName>
</protein>
<proteinExistence type="predicted"/>
<sequence length="45" mass="5422">MNIHKICYMVGNIFLIRSKKDFIIVVFERYMKNLNRTSINSPFIL</sequence>
<evidence type="ECO:0000313" key="1">
    <source>
        <dbReference type="EMBL" id="EMO06572.1"/>
    </source>
</evidence>
<dbReference type="AlphaFoldDB" id="M6REG0"/>
<accession>M6REG0</accession>
<gene>
    <name evidence="1" type="ORF">LEP1GSC116_4545</name>
</gene>
<dbReference type="Proteomes" id="UP000012092">
    <property type="component" value="Unassembled WGS sequence"/>
</dbReference>
<reference evidence="1 2" key="1">
    <citation type="submission" date="2013-01" db="EMBL/GenBank/DDBJ databases">
        <authorList>
            <person name="Harkins D.M."/>
            <person name="Durkin A.S."/>
            <person name="Brinkac L.M."/>
            <person name="Haft D.H."/>
            <person name="Selengut J.D."/>
            <person name="Sanka R."/>
            <person name="DePew J."/>
            <person name="Purushe J."/>
            <person name="Picardeau M."/>
            <person name="Werts C."/>
            <person name="Goarant C."/>
            <person name="Vinetz J.M."/>
            <person name="Sutton G.G."/>
            <person name="Nierman W.C."/>
            <person name="Fouts D.E."/>
        </authorList>
    </citation>
    <scope>NUCLEOTIDE SEQUENCE [LARGE SCALE GENOMIC DNA]</scope>
    <source>
        <strain evidence="1 2">Verdun HP</strain>
    </source>
</reference>
<comment type="caution">
    <text evidence="1">The sequence shown here is derived from an EMBL/GenBank/DDBJ whole genome shotgun (WGS) entry which is preliminary data.</text>
</comment>